<sequence length="234" mass="25190">MPLHFADGVKAAPSTSVAGREIVFTNSHGSRVAHRFADTTVDWSYEPAGDDPHPVISGRDDYEAFDVAEGLVYTQFHHREAVPNAAVSLVLDFTHGRSLAVVSRIEETQVQQAFLPGRIEGFATLGPQPAHSTALVGRRVRWTSGAHRCEHDYHSAGSYTWRCSAGATDHCTTYQLRPGISVFAAREKSAPSASVSVIDHRDSAALRSYGAVFGLDEGPTQLTFGAAGELLGEN</sequence>
<feature type="domain" description="MoaF C-terminal" evidence="2">
    <location>
        <begin position="130"/>
        <end position="231"/>
    </location>
</feature>
<organism evidence="3 4">
    <name type="scientific">Amycolatopsis rhabdoformis</name>
    <dbReference type="NCBI Taxonomy" id="1448059"/>
    <lineage>
        <taxon>Bacteria</taxon>
        <taxon>Bacillati</taxon>
        <taxon>Actinomycetota</taxon>
        <taxon>Actinomycetes</taxon>
        <taxon>Pseudonocardiales</taxon>
        <taxon>Pseudonocardiaceae</taxon>
        <taxon>Amycolatopsis</taxon>
    </lineage>
</organism>
<gene>
    <name evidence="3" type="ORF">VSH64_45150</name>
</gene>
<evidence type="ECO:0000259" key="1">
    <source>
        <dbReference type="Pfam" id="PF10703"/>
    </source>
</evidence>
<feature type="domain" description="Molybdenum cofactor biosynthesis protein F N-terminal" evidence="1">
    <location>
        <begin position="7"/>
        <end position="106"/>
    </location>
</feature>
<keyword evidence="4" id="KW-1185">Reference proteome</keyword>
<proteinExistence type="predicted"/>
<dbReference type="InterPro" id="IPR024724">
    <property type="entry name" value="MoaF_N"/>
</dbReference>
<name>A0ABZ1I915_9PSEU</name>
<dbReference type="Pfam" id="PF10703">
    <property type="entry name" value="MoaF"/>
    <property type="match status" value="1"/>
</dbReference>
<accession>A0ABZ1I915</accession>
<dbReference type="Pfam" id="PF17409">
    <property type="entry name" value="MoaF_C"/>
    <property type="match status" value="1"/>
</dbReference>
<evidence type="ECO:0000313" key="4">
    <source>
        <dbReference type="Proteomes" id="UP001330812"/>
    </source>
</evidence>
<dbReference type="InterPro" id="IPR035348">
    <property type="entry name" value="MoaF_C"/>
</dbReference>
<protein>
    <submittedName>
        <fullName evidence="3">MoaF N-terminal domain-containing protein</fullName>
    </submittedName>
</protein>
<dbReference type="RefSeq" id="WP_326568863.1">
    <property type="nucleotide sequence ID" value="NZ_CP142149.1"/>
</dbReference>
<reference evidence="3 4" key="1">
    <citation type="journal article" date="2015" name="Int. J. Syst. Evol. Microbiol.">
        <title>Amycolatopsis rhabdoformis sp. nov., an actinomycete isolated from a tropical forest soil.</title>
        <authorList>
            <person name="Souza W.R."/>
            <person name="Silva R.E."/>
            <person name="Goodfellow M."/>
            <person name="Busarakam K."/>
            <person name="Figueiro F.S."/>
            <person name="Ferreira D."/>
            <person name="Rodrigues-Filho E."/>
            <person name="Moraes L.A.B."/>
            <person name="Zucchi T.D."/>
        </authorList>
    </citation>
    <scope>NUCLEOTIDE SEQUENCE [LARGE SCALE GENOMIC DNA]</scope>
    <source>
        <strain evidence="3 4">NCIMB 14900</strain>
    </source>
</reference>
<evidence type="ECO:0000313" key="3">
    <source>
        <dbReference type="EMBL" id="WSE29905.1"/>
    </source>
</evidence>
<dbReference type="Proteomes" id="UP001330812">
    <property type="component" value="Chromosome"/>
</dbReference>
<dbReference type="EMBL" id="CP142149">
    <property type="protein sequence ID" value="WSE29905.1"/>
    <property type="molecule type" value="Genomic_DNA"/>
</dbReference>
<evidence type="ECO:0000259" key="2">
    <source>
        <dbReference type="Pfam" id="PF17409"/>
    </source>
</evidence>